<reference evidence="3 4" key="1">
    <citation type="submission" date="2018-03" db="EMBL/GenBank/DDBJ databases">
        <title>Genomic Encyclopedia of Archaeal and Bacterial Type Strains, Phase II (KMG-II): from individual species to whole genera.</title>
        <authorList>
            <person name="Goeker M."/>
        </authorList>
    </citation>
    <scope>NUCLEOTIDE SEQUENCE [LARGE SCALE GENOMIC DNA]</scope>
    <source>
        <strain evidence="3 4">DSM 28229</strain>
    </source>
</reference>
<evidence type="ECO:0000313" key="4">
    <source>
        <dbReference type="Proteomes" id="UP000245535"/>
    </source>
</evidence>
<dbReference type="InterPro" id="IPR054491">
    <property type="entry name" value="MGH1-like_GH"/>
</dbReference>
<evidence type="ECO:0000259" key="2">
    <source>
        <dbReference type="Pfam" id="PF22422"/>
    </source>
</evidence>
<dbReference type="Gene3D" id="2.70.98.50">
    <property type="entry name" value="putative glycoside hydrolase family protein from bacillus halodurans"/>
    <property type="match status" value="1"/>
</dbReference>
<accession>A0A315ZE82</accession>
<comment type="caution">
    <text evidence="3">The sequence shown here is derived from an EMBL/GenBank/DDBJ whole genome shotgun (WGS) entry which is preliminary data.</text>
</comment>
<evidence type="ECO:0000313" key="3">
    <source>
        <dbReference type="EMBL" id="PWJ43128.1"/>
    </source>
</evidence>
<protein>
    <submittedName>
        <fullName evidence="3">Putative isomerase</fullName>
    </submittedName>
</protein>
<dbReference type="GO" id="GO:0005993">
    <property type="term" value="P:trehalose catabolic process"/>
    <property type="evidence" value="ECO:0007669"/>
    <property type="project" value="TreeGrafter"/>
</dbReference>
<dbReference type="Gene3D" id="1.50.10.10">
    <property type="match status" value="1"/>
</dbReference>
<dbReference type="Proteomes" id="UP000245535">
    <property type="component" value="Unassembled WGS sequence"/>
</dbReference>
<evidence type="ECO:0000259" key="1">
    <source>
        <dbReference type="Pfam" id="PF21152"/>
    </source>
</evidence>
<dbReference type="Pfam" id="PF22422">
    <property type="entry name" value="MGH1-like_GH"/>
    <property type="match status" value="1"/>
</dbReference>
<dbReference type="Pfam" id="PF21152">
    <property type="entry name" value="YgjK_N"/>
    <property type="match status" value="1"/>
</dbReference>
<dbReference type="GO" id="GO:0004555">
    <property type="term" value="F:alpha,alpha-trehalase activity"/>
    <property type="evidence" value="ECO:0007669"/>
    <property type="project" value="InterPro"/>
</dbReference>
<proteinExistence type="predicted"/>
<dbReference type="PANTHER" id="PTHR23403:SF1">
    <property type="entry name" value="TREHALASE"/>
    <property type="match status" value="1"/>
</dbReference>
<dbReference type="OrthoDB" id="9781878at2"/>
<feature type="domain" description="Glucosidase YgjK N-terminal" evidence="1">
    <location>
        <begin position="43"/>
        <end position="207"/>
    </location>
</feature>
<dbReference type="SUPFAM" id="SSF48208">
    <property type="entry name" value="Six-hairpin glycosidases"/>
    <property type="match status" value="1"/>
</dbReference>
<dbReference type="EMBL" id="QGDO01000002">
    <property type="protein sequence ID" value="PWJ43128.1"/>
    <property type="molecule type" value="Genomic_DNA"/>
</dbReference>
<dbReference type="InterPro" id="IPR001661">
    <property type="entry name" value="Glyco_hydro_37"/>
</dbReference>
<dbReference type="AlphaFoldDB" id="A0A315ZE82"/>
<dbReference type="GO" id="GO:0016853">
    <property type="term" value="F:isomerase activity"/>
    <property type="evidence" value="ECO:0007669"/>
    <property type="project" value="UniProtKB-KW"/>
</dbReference>
<sequence length="665" mass="76491">MLFSSCEEAKGNKEEELQLSRKNYPNVLNLKGVPTDAHTNNVWAFSDQGAWHAFSLPEEKDKANYGSFIGPYLLRQELSNWIGKSLLQLSLFDVETQKEIYLKDAKLISNTFYPGLLKQELEVEDLKVDLQLIFVDGRSALTKAVVTNLSSTKKVLQLGWKGTVFEDQNTIEREANGLSVKIAKEENVGITFSFEGEHITTEGERSYKYLSRQQELRAQTNWTESALIYYTFSPEERKKVLADTQQYFMDTENYFVQNENRWNTYVAKLFQKNLQKETLLSVEKYDRLAVKALVTLMHNWRSEAGGVYHQGIVPSYAAKYFQGLWAWDSWKHAVAIAPFEPELAKDQIRAMFDYQDEEGMIVDCFYRDEEIEKPNWRNTKAPLSAWAVEQVYLETADIDFVREMYPKLVKYHNWWYENRDHDQNGLCEYGSTDGTRIAAAWESGMDNAVRFDHAKIVTNKNGAYSLNQESVDLNAYLFAEKQQLSFLASELGLVDEAKDFKRGASKVATDVKNMMFDQEDGFFYDIQLEDKSKVKVQGPEGWTALWTQLAEKEQAEKVKEIMLDSARFYTSLPFPTLSAAHKDFNPQRGYWRGPVWLDQAYFAIDGLAKYGYVQEAKEAAQKLVDNAEGLADTSVPIHENYHPLSNKGLNAPHFSWSAAHILMLF</sequence>
<name>A0A315ZE82_SEDFL</name>
<dbReference type="InterPro" id="IPR008928">
    <property type="entry name" value="6-hairpin_glycosidase_sf"/>
</dbReference>
<feature type="domain" description="Mannosylglycerate hydrolase MGH1-like glycoside hydrolase" evidence="2">
    <location>
        <begin position="324"/>
        <end position="657"/>
    </location>
</feature>
<keyword evidence="3" id="KW-0413">Isomerase</keyword>
<dbReference type="InterPro" id="IPR048450">
    <property type="entry name" value="YgjK_N"/>
</dbReference>
<keyword evidence="4" id="KW-1185">Reference proteome</keyword>
<dbReference type="InterPro" id="IPR012341">
    <property type="entry name" value="6hp_glycosidase-like_sf"/>
</dbReference>
<dbReference type="RefSeq" id="WP_158281443.1">
    <property type="nucleotide sequence ID" value="NZ_QGDO01000002.1"/>
</dbReference>
<dbReference type="PANTHER" id="PTHR23403">
    <property type="entry name" value="TREHALASE"/>
    <property type="match status" value="1"/>
</dbReference>
<gene>
    <name evidence="3" type="ORF">BC781_102677</name>
</gene>
<organism evidence="3 4">
    <name type="scientific">Sediminitomix flava</name>
    <dbReference type="NCBI Taxonomy" id="379075"/>
    <lineage>
        <taxon>Bacteria</taxon>
        <taxon>Pseudomonadati</taxon>
        <taxon>Bacteroidota</taxon>
        <taxon>Cytophagia</taxon>
        <taxon>Cytophagales</taxon>
        <taxon>Flammeovirgaceae</taxon>
        <taxon>Sediminitomix</taxon>
    </lineage>
</organism>